<dbReference type="InterPro" id="IPR001129">
    <property type="entry name" value="Membr-assoc_MAPEG"/>
</dbReference>
<dbReference type="KEGG" id="lha:LHA_0420"/>
<dbReference type="Proteomes" id="UP000032803">
    <property type="component" value="Chromosome I"/>
</dbReference>
<evidence type="ECO:0000313" key="7">
    <source>
        <dbReference type="Proteomes" id="UP000032803"/>
    </source>
</evidence>
<evidence type="ECO:0008006" key="8">
    <source>
        <dbReference type="Google" id="ProtNLM"/>
    </source>
</evidence>
<dbReference type="Gene3D" id="1.20.120.550">
    <property type="entry name" value="Membrane associated eicosanoid/glutathione metabolism-like domain"/>
    <property type="match status" value="1"/>
</dbReference>
<feature type="transmembrane region" description="Helical" evidence="5">
    <location>
        <begin position="83"/>
        <end position="103"/>
    </location>
</feature>
<gene>
    <name evidence="6" type="ORF">LHA_0420</name>
</gene>
<evidence type="ECO:0000256" key="2">
    <source>
        <dbReference type="ARBA" id="ARBA00022692"/>
    </source>
</evidence>
<reference evidence="7" key="1">
    <citation type="submission" date="2014-09" db="EMBL/GenBank/DDBJ databases">
        <authorList>
            <person name="Gomez-Valero L."/>
        </authorList>
    </citation>
    <scope>NUCLEOTIDE SEQUENCE [LARGE SCALE GENOMIC DNA]</scope>
    <source>
        <strain evidence="7">ATCC35250</strain>
    </source>
</reference>
<evidence type="ECO:0000256" key="4">
    <source>
        <dbReference type="ARBA" id="ARBA00023136"/>
    </source>
</evidence>
<dbReference type="RefSeq" id="WP_045105045.1">
    <property type="nucleotide sequence ID" value="NZ_LN681225.1"/>
</dbReference>
<keyword evidence="7" id="KW-1185">Reference proteome</keyword>
<evidence type="ECO:0000256" key="1">
    <source>
        <dbReference type="ARBA" id="ARBA00004370"/>
    </source>
</evidence>
<name>A0A0A8UR06_LEGHA</name>
<protein>
    <recommendedName>
        <fullName evidence="8">Transmembrane protein</fullName>
    </recommendedName>
</protein>
<dbReference type="PATRIC" id="fig|449.7.peg.393"/>
<keyword evidence="3 5" id="KW-1133">Transmembrane helix</keyword>
<evidence type="ECO:0000256" key="3">
    <source>
        <dbReference type="ARBA" id="ARBA00022989"/>
    </source>
</evidence>
<dbReference type="OrthoDB" id="513661at2"/>
<dbReference type="HOGENOM" id="CLU_110778_2_0_6"/>
<dbReference type="PANTHER" id="PTHR35371">
    <property type="entry name" value="INNER MEMBRANE PROTEIN"/>
    <property type="match status" value="1"/>
</dbReference>
<dbReference type="Pfam" id="PF01124">
    <property type="entry name" value="MAPEG"/>
    <property type="match status" value="1"/>
</dbReference>
<dbReference type="EMBL" id="LN681225">
    <property type="protein sequence ID" value="CEK09522.1"/>
    <property type="molecule type" value="Genomic_DNA"/>
</dbReference>
<proteinExistence type="predicted"/>
<comment type="subcellular location">
    <subcellularLocation>
        <location evidence="1">Membrane</location>
    </subcellularLocation>
</comment>
<feature type="transmembrane region" description="Helical" evidence="5">
    <location>
        <begin position="110"/>
        <end position="128"/>
    </location>
</feature>
<dbReference type="AlphaFoldDB" id="A0A0A8UR06"/>
<dbReference type="SUPFAM" id="SSF161084">
    <property type="entry name" value="MAPEG domain-like"/>
    <property type="match status" value="1"/>
</dbReference>
<sequence>MFTLILCLFIACLFPYLSRIPVMIAMNKQPAGYDNNLPRAQQAALTGFGARAVAAHQNSFESLIIFSAAILTALSTNNATQTIQALAIFHLICRVVYHIFYLCNWATLRSTIWTLGVVASLAIIWLCLPW</sequence>
<evidence type="ECO:0000313" key="6">
    <source>
        <dbReference type="EMBL" id="CEK09522.1"/>
    </source>
</evidence>
<organism evidence="6 7">
    <name type="scientific">Legionella hackeliae</name>
    <dbReference type="NCBI Taxonomy" id="449"/>
    <lineage>
        <taxon>Bacteria</taxon>
        <taxon>Pseudomonadati</taxon>
        <taxon>Pseudomonadota</taxon>
        <taxon>Gammaproteobacteria</taxon>
        <taxon>Legionellales</taxon>
        <taxon>Legionellaceae</taxon>
        <taxon>Legionella</taxon>
    </lineage>
</organism>
<accession>A0A0A8UR06</accession>
<dbReference type="GO" id="GO:0016020">
    <property type="term" value="C:membrane"/>
    <property type="evidence" value="ECO:0007669"/>
    <property type="project" value="UniProtKB-SubCell"/>
</dbReference>
<evidence type="ECO:0000256" key="5">
    <source>
        <dbReference type="SAM" id="Phobius"/>
    </source>
</evidence>
<keyword evidence="4 5" id="KW-0472">Membrane</keyword>
<keyword evidence="2 5" id="KW-0812">Transmembrane</keyword>
<dbReference type="InterPro" id="IPR023352">
    <property type="entry name" value="MAPEG-like_dom_sf"/>
</dbReference>
<dbReference type="PANTHER" id="PTHR35371:SF1">
    <property type="entry name" value="BLR7753 PROTEIN"/>
    <property type="match status" value="1"/>
</dbReference>